<accession>B4MYE7</accession>
<feature type="compositionally biased region" description="Basic and acidic residues" evidence="2">
    <location>
        <begin position="33"/>
        <end position="43"/>
    </location>
</feature>
<proteinExistence type="predicted"/>
<dbReference type="Proteomes" id="UP000007798">
    <property type="component" value="Unassembled WGS sequence"/>
</dbReference>
<dbReference type="KEGG" id="dwi:6643403"/>
<evidence type="ECO:0000256" key="2">
    <source>
        <dbReference type="SAM" id="MobiDB-lite"/>
    </source>
</evidence>
<feature type="compositionally biased region" description="Polar residues" evidence="2">
    <location>
        <begin position="1"/>
        <end position="12"/>
    </location>
</feature>
<sequence>MGCSNTKSSTSIDDTKAPAALSPAPAPAPVSAKYDKKMDSARREYPASEAFTIPLDNELQSDVPLNETLRQPPKRIQQLMEEAASVEPLTLEELEDKQQKAEQRRQELMQQKLEIIQKNAQMLMRGHSTDGGAADQKEEQQE</sequence>
<evidence type="ECO:0000256" key="1">
    <source>
        <dbReference type="SAM" id="Coils"/>
    </source>
</evidence>
<gene>
    <name evidence="3" type="primary">Dwil\GK22206</name>
    <name evidence="3" type="ORF">Dwil_GK22206</name>
</gene>
<reference evidence="3 4" key="1">
    <citation type="journal article" date="2007" name="Nature">
        <title>Evolution of genes and genomes on the Drosophila phylogeny.</title>
        <authorList>
            <consortium name="Drosophila 12 Genomes Consortium"/>
            <person name="Clark A.G."/>
            <person name="Eisen M.B."/>
            <person name="Smith D.R."/>
            <person name="Bergman C.M."/>
            <person name="Oliver B."/>
            <person name="Markow T.A."/>
            <person name="Kaufman T.C."/>
            <person name="Kellis M."/>
            <person name="Gelbart W."/>
            <person name="Iyer V.N."/>
            <person name="Pollard D.A."/>
            <person name="Sackton T.B."/>
            <person name="Larracuente A.M."/>
            <person name="Singh N.D."/>
            <person name="Abad J.P."/>
            <person name="Abt D.N."/>
            <person name="Adryan B."/>
            <person name="Aguade M."/>
            <person name="Akashi H."/>
            <person name="Anderson W.W."/>
            <person name="Aquadro C.F."/>
            <person name="Ardell D.H."/>
            <person name="Arguello R."/>
            <person name="Artieri C.G."/>
            <person name="Barbash D.A."/>
            <person name="Barker D."/>
            <person name="Barsanti P."/>
            <person name="Batterham P."/>
            <person name="Batzoglou S."/>
            <person name="Begun D."/>
            <person name="Bhutkar A."/>
            <person name="Blanco E."/>
            <person name="Bosak S.A."/>
            <person name="Bradley R.K."/>
            <person name="Brand A.D."/>
            <person name="Brent M.R."/>
            <person name="Brooks A.N."/>
            <person name="Brown R.H."/>
            <person name="Butlin R.K."/>
            <person name="Caggese C."/>
            <person name="Calvi B.R."/>
            <person name="Bernardo de Carvalho A."/>
            <person name="Caspi A."/>
            <person name="Castrezana S."/>
            <person name="Celniker S.E."/>
            <person name="Chang J.L."/>
            <person name="Chapple C."/>
            <person name="Chatterji S."/>
            <person name="Chinwalla A."/>
            <person name="Civetta A."/>
            <person name="Clifton S.W."/>
            <person name="Comeron J.M."/>
            <person name="Costello J.C."/>
            <person name="Coyne J.A."/>
            <person name="Daub J."/>
            <person name="David R.G."/>
            <person name="Delcher A.L."/>
            <person name="Delehaunty K."/>
            <person name="Do C.B."/>
            <person name="Ebling H."/>
            <person name="Edwards K."/>
            <person name="Eickbush T."/>
            <person name="Evans J.D."/>
            <person name="Filipski A."/>
            <person name="Findeiss S."/>
            <person name="Freyhult E."/>
            <person name="Fulton L."/>
            <person name="Fulton R."/>
            <person name="Garcia A.C."/>
            <person name="Gardiner A."/>
            <person name="Garfield D.A."/>
            <person name="Garvin B.E."/>
            <person name="Gibson G."/>
            <person name="Gilbert D."/>
            <person name="Gnerre S."/>
            <person name="Godfrey J."/>
            <person name="Good R."/>
            <person name="Gotea V."/>
            <person name="Gravely B."/>
            <person name="Greenberg A.J."/>
            <person name="Griffiths-Jones S."/>
            <person name="Gross S."/>
            <person name="Guigo R."/>
            <person name="Gustafson E.A."/>
            <person name="Haerty W."/>
            <person name="Hahn M.W."/>
            <person name="Halligan D.L."/>
            <person name="Halpern A.L."/>
            <person name="Halter G.M."/>
            <person name="Han M.V."/>
            <person name="Heger A."/>
            <person name="Hillier L."/>
            <person name="Hinrichs A.S."/>
            <person name="Holmes I."/>
            <person name="Hoskins R.A."/>
            <person name="Hubisz M.J."/>
            <person name="Hultmark D."/>
            <person name="Huntley M.A."/>
            <person name="Jaffe D.B."/>
            <person name="Jagadeeshan S."/>
            <person name="Jeck W.R."/>
            <person name="Johnson J."/>
            <person name="Jones C.D."/>
            <person name="Jordan W.C."/>
            <person name="Karpen G.H."/>
            <person name="Kataoka E."/>
            <person name="Keightley P.D."/>
            <person name="Kheradpour P."/>
            <person name="Kirkness E.F."/>
            <person name="Koerich L.B."/>
            <person name="Kristiansen K."/>
            <person name="Kudrna D."/>
            <person name="Kulathinal R.J."/>
            <person name="Kumar S."/>
            <person name="Kwok R."/>
            <person name="Lander E."/>
            <person name="Langley C.H."/>
            <person name="Lapoint R."/>
            <person name="Lazzaro B.P."/>
            <person name="Lee S.J."/>
            <person name="Levesque L."/>
            <person name="Li R."/>
            <person name="Lin C.F."/>
            <person name="Lin M.F."/>
            <person name="Lindblad-Toh K."/>
            <person name="Llopart A."/>
            <person name="Long M."/>
            <person name="Low L."/>
            <person name="Lozovsky E."/>
            <person name="Lu J."/>
            <person name="Luo M."/>
            <person name="Machado C.A."/>
            <person name="Makalowski W."/>
            <person name="Marzo M."/>
            <person name="Matsuda M."/>
            <person name="Matzkin L."/>
            <person name="McAllister B."/>
            <person name="McBride C.S."/>
            <person name="McKernan B."/>
            <person name="McKernan K."/>
            <person name="Mendez-Lago M."/>
            <person name="Minx P."/>
            <person name="Mollenhauer M.U."/>
            <person name="Montooth K."/>
            <person name="Mount S.M."/>
            <person name="Mu X."/>
            <person name="Myers E."/>
            <person name="Negre B."/>
            <person name="Newfeld S."/>
            <person name="Nielsen R."/>
            <person name="Noor M.A."/>
            <person name="O'Grady P."/>
            <person name="Pachter L."/>
            <person name="Papaceit M."/>
            <person name="Parisi M.J."/>
            <person name="Parisi M."/>
            <person name="Parts L."/>
            <person name="Pedersen J.S."/>
            <person name="Pesole G."/>
            <person name="Phillippy A.M."/>
            <person name="Ponting C.P."/>
            <person name="Pop M."/>
            <person name="Porcelli D."/>
            <person name="Powell J.R."/>
            <person name="Prohaska S."/>
            <person name="Pruitt K."/>
            <person name="Puig M."/>
            <person name="Quesneville H."/>
            <person name="Ram K.R."/>
            <person name="Rand D."/>
            <person name="Rasmussen M.D."/>
            <person name="Reed L.K."/>
            <person name="Reenan R."/>
            <person name="Reily A."/>
            <person name="Remington K.A."/>
            <person name="Rieger T.T."/>
            <person name="Ritchie M.G."/>
            <person name="Robin C."/>
            <person name="Rogers Y.H."/>
            <person name="Rohde C."/>
            <person name="Rozas J."/>
            <person name="Rubenfield M.J."/>
            <person name="Ruiz A."/>
            <person name="Russo S."/>
            <person name="Salzberg S.L."/>
            <person name="Sanchez-Gracia A."/>
            <person name="Saranga D.J."/>
            <person name="Sato H."/>
            <person name="Schaeffer S.W."/>
            <person name="Schatz M.C."/>
            <person name="Schlenke T."/>
            <person name="Schwartz R."/>
            <person name="Segarra C."/>
            <person name="Singh R.S."/>
            <person name="Sirot L."/>
            <person name="Sirota M."/>
            <person name="Sisneros N.B."/>
            <person name="Smith C.D."/>
            <person name="Smith T.F."/>
            <person name="Spieth J."/>
            <person name="Stage D.E."/>
            <person name="Stark A."/>
            <person name="Stephan W."/>
            <person name="Strausberg R.L."/>
            <person name="Strempel S."/>
            <person name="Sturgill D."/>
            <person name="Sutton G."/>
            <person name="Sutton G.G."/>
            <person name="Tao W."/>
            <person name="Teichmann S."/>
            <person name="Tobari Y.N."/>
            <person name="Tomimura Y."/>
            <person name="Tsolas J.M."/>
            <person name="Valente V.L."/>
            <person name="Venter E."/>
            <person name="Venter J.C."/>
            <person name="Vicario S."/>
            <person name="Vieira F.G."/>
            <person name="Vilella A.J."/>
            <person name="Villasante A."/>
            <person name="Walenz B."/>
            <person name="Wang J."/>
            <person name="Wasserman M."/>
            <person name="Watts T."/>
            <person name="Wilson D."/>
            <person name="Wilson R.K."/>
            <person name="Wing R.A."/>
            <person name="Wolfner M.F."/>
            <person name="Wong A."/>
            <person name="Wong G.K."/>
            <person name="Wu C.I."/>
            <person name="Wu G."/>
            <person name="Yamamoto D."/>
            <person name="Yang H.P."/>
            <person name="Yang S.P."/>
            <person name="Yorke J.A."/>
            <person name="Yoshida K."/>
            <person name="Zdobnov E."/>
            <person name="Zhang P."/>
            <person name="Zhang Y."/>
            <person name="Zimin A.V."/>
            <person name="Baldwin J."/>
            <person name="Abdouelleil A."/>
            <person name="Abdulkadir J."/>
            <person name="Abebe A."/>
            <person name="Abera B."/>
            <person name="Abreu J."/>
            <person name="Acer S.C."/>
            <person name="Aftuck L."/>
            <person name="Alexander A."/>
            <person name="An P."/>
            <person name="Anderson E."/>
            <person name="Anderson S."/>
            <person name="Arachi H."/>
            <person name="Azer M."/>
            <person name="Bachantsang P."/>
            <person name="Barry A."/>
            <person name="Bayul T."/>
            <person name="Berlin A."/>
            <person name="Bessette D."/>
            <person name="Bloom T."/>
            <person name="Blye J."/>
            <person name="Boguslavskiy L."/>
            <person name="Bonnet C."/>
            <person name="Boukhgalter B."/>
            <person name="Bourzgui I."/>
            <person name="Brown A."/>
            <person name="Cahill P."/>
            <person name="Channer S."/>
            <person name="Cheshatsang Y."/>
            <person name="Chuda L."/>
            <person name="Citroen M."/>
            <person name="Collymore A."/>
            <person name="Cooke P."/>
            <person name="Costello M."/>
            <person name="D'Aco K."/>
            <person name="Daza R."/>
            <person name="De Haan G."/>
            <person name="DeGray S."/>
            <person name="DeMaso C."/>
            <person name="Dhargay N."/>
            <person name="Dooley K."/>
            <person name="Dooley E."/>
            <person name="Doricent M."/>
            <person name="Dorje P."/>
            <person name="Dorjee K."/>
            <person name="Dupes A."/>
            <person name="Elong R."/>
            <person name="Falk J."/>
            <person name="Farina A."/>
            <person name="Faro S."/>
            <person name="Ferguson D."/>
            <person name="Fisher S."/>
            <person name="Foley C.D."/>
            <person name="Franke A."/>
            <person name="Friedrich D."/>
            <person name="Gadbois L."/>
            <person name="Gearin G."/>
            <person name="Gearin C.R."/>
            <person name="Giannoukos G."/>
            <person name="Goode T."/>
            <person name="Graham J."/>
            <person name="Grandbois E."/>
            <person name="Grewal S."/>
            <person name="Gyaltsen K."/>
            <person name="Hafez N."/>
            <person name="Hagos B."/>
            <person name="Hall J."/>
            <person name="Henson C."/>
            <person name="Hollinger A."/>
            <person name="Honan T."/>
            <person name="Huard M.D."/>
            <person name="Hughes L."/>
            <person name="Hurhula B."/>
            <person name="Husby M.E."/>
            <person name="Kamat A."/>
            <person name="Kanga B."/>
            <person name="Kashin S."/>
            <person name="Khazanovich D."/>
            <person name="Kisner P."/>
            <person name="Lance K."/>
            <person name="Lara M."/>
            <person name="Lee W."/>
            <person name="Lennon N."/>
            <person name="Letendre F."/>
            <person name="LeVine R."/>
            <person name="Lipovsky A."/>
            <person name="Liu X."/>
            <person name="Liu J."/>
            <person name="Liu S."/>
            <person name="Lokyitsang T."/>
            <person name="Lokyitsang Y."/>
            <person name="Lubonja R."/>
            <person name="Lui A."/>
            <person name="MacDonald P."/>
            <person name="Magnisalis V."/>
            <person name="Maru K."/>
            <person name="Matthews C."/>
            <person name="McCusker W."/>
            <person name="McDonough S."/>
            <person name="Mehta T."/>
            <person name="Meldrim J."/>
            <person name="Meneus L."/>
            <person name="Mihai O."/>
            <person name="Mihalev A."/>
            <person name="Mihova T."/>
            <person name="Mittelman R."/>
            <person name="Mlenga V."/>
            <person name="Montmayeur A."/>
            <person name="Mulrain L."/>
            <person name="Navidi A."/>
            <person name="Naylor J."/>
            <person name="Negash T."/>
            <person name="Nguyen T."/>
            <person name="Nguyen N."/>
            <person name="Nicol R."/>
            <person name="Norbu C."/>
            <person name="Norbu N."/>
            <person name="Novod N."/>
            <person name="O'Neill B."/>
            <person name="Osman S."/>
            <person name="Markiewicz E."/>
            <person name="Oyono O.L."/>
            <person name="Patti C."/>
            <person name="Phunkhang P."/>
            <person name="Pierre F."/>
            <person name="Priest M."/>
            <person name="Raghuraman S."/>
            <person name="Rege F."/>
            <person name="Reyes R."/>
            <person name="Rise C."/>
            <person name="Rogov P."/>
            <person name="Ross K."/>
            <person name="Ryan E."/>
            <person name="Settipalli S."/>
            <person name="Shea T."/>
            <person name="Sherpa N."/>
            <person name="Shi L."/>
            <person name="Shih D."/>
            <person name="Sparrow T."/>
            <person name="Spaulding J."/>
            <person name="Stalker J."/>
            <person name="Stange-Thomann N."/>
            <person name="Stavropoulos S."/>
            <person name="Stone C."/>
            <person name="Strader C."/>
            <person name="Tesfaye S."/>
            <person name="Thomson T."/>
            <person name="Thoulutsang Y."/>
            <person name="Thoulutsang D."/>
            <person name="Topham K."/>
            <person name="Topping I."/>
            <person name="Tsamla T."/>
            <person name="Vassiliev H."/>
            <person name="Vo A."/>
            <person name="Wangchuk T."/>
            <person name="Wangdi T."/>
            <person name="Weiand M."/>
            <person name="Wilkinson J."/>
            <person name="Wilson A."/>
            <person name="Yadav S."/>
            <person name="Young G."/>
            <person name="Yu Q."/>
            <person name="Zembek L."/>
            <person name="Zhong D."/>
            <person name="Zimmer A."/>
            <person name="Zwirko Z."/>
            <person name="Jaffe D.B."/>
            <person name="Alvarez P."/>
            <person name="Brockman W."/>
            <person name="Butler J."/>
            <person name="Chin C."/>
            <person name="Gnerre S."/>
            <person name="Grabherr M."/>
            <person name="Kleber M."/>
            <person name="Mauceli E."/>
            <person name="MacCallum I."/>
        </authorList>
    </citation>
    <scope>NUCLEOTIDE SEQUENCE [LARGE SCALE GENOMIC DNA]</scope>
    <source>
        <strain evidence="4">Tucson 14030-0811.24</strain>
    </source>
</reference>
<keyword evidence="4" id="KW-1185">Reference proteome</keyword>
<feature type="coiled-coil region" evidence="1">
    <location>
        <begin position="91"/>
        <end position="118"/>
    </location>
</feature>
<evidence type="ECO:0000313" key="3">
    <source>
        <dbReference type="EMBL" id="EDW77136.1"/>
    </source>
</evidence>
<dbReference type="OrthoDB" id="6344011at2759"/>
<dbReference type="OMA" id="MASNKEY"/>
<dbReference type="AlphaFoldDB" id="B4MYE7"/>
<dbReference type="InParanoid" id="B4MYE7"/>
<feature type="region of interest" description="Disordered" evidence="2">
    <location>
        <begin position="1"/>
        <end position="43"/>
    </location>
</feature>
<protein>
    <submittedName>
        <fullName evidence="3">Uncharacterized protein</fullName>
    </submittedName>
</protein>
<evidence type="ECO:0000313" key="4">
    <source>
        <dbReference type="Proteomes" id="UP000007798"/>
    </source>
</evidence>
<dbReference type="EMBL" id="CH963894">
    <property type="protein sequence ID" value="EDW77136.1"/>
    <property type="molecule type" value="Genomic_DNA"/>
</dbReference>
<feature type="region of interest" description="Disordered" evidence="2">
    <location>
        <begin position="119"/>
        <end position="142"/>
    </location>
</feature>
<organism evidence="3 4">
    <name type="scientific">Drosophila willistoni</name>
    <name type="common">Fruit fly</name>
    <dbReference type="NCBI Taxonomy" id="7260"/>
    <lineage>
        <taxon>Eukaryota</taxon>
        <taxon>Metazoa</taxon>
        <taxon>Ecdysozoa</taxon>
        <taxon>Arthropoda</taxon>
        <taxon>Hexapoda</taxon>
        <taxon>Insecta</taxon>
        <taxon>Pterygota</taxon>
        <taxon>Neoptera</taxon>
        <taxon>Endopterygota</taxon>
        <taxon>Diptera</taxon>
        <taxon>Brachycera</taxon>
        <taxon>Muscomorpha</taxon>
        <taxon>Ephydroidea</taxon>
        <taxon>Drosophilidae</taxon>
        <taxon>Drosophila</taxon>
        <taxon>Sophophora</taxon>
    </lineage>
</organism>
<dbReference type="PhylomeDB" id="B4MYE7"/>
<keyword evidence="1" id="KW-0175">Coiled coil</keyword>
<name>B4MYE7_DROWI</name>
<dbReference type="HOGENOM" id="CLU_146248_0_0_1"/>
<dbReference type="eggNOG" id="ENOG502SBUC">
    <property type="taxonomic scope" value="Eukaryota"/>
</dbReference>
<dbReference type="STRING" id="7260.B4MYE7"/>